<keyword evidence="8" id="KW-1185">Reference proteome</keyword>
<evidence type="ECO:0000256" key="1">
    <source>
        <dbReference type="ARBA" id="ARBA00022723"/>
    </source>
</evidence>
<dbReference type="InterPro" id="IPR046341">
    <property type="entry name" value="SET_dom_sf"/>
</dbReference>
<keyword evidence="3" id="KW-0862">Zinc</keyword>
<comment type="caution">
    <text evidence="7">The sequence shown here is derived from an EMBL/GenBank/DDBJ whole genome shotgun (WGS) entry which is preliminary data.</text>
</comment>
<dbReference type="Proteomes" id="UP000318571">
    <property type="component" value="Chromosome 11"/>
</dbReference>
<dbReference type="PROSITE" id="PS50865">
    <property type="entry name" value="ZF_MYND_2"/>
    <property type="match status" value="1"/>
</dbReference>
<sequence length="575" mass="66472">MDDINETGEVQQQSSDDPDLSHNRGIPSHPRRGDELPSELHQTPSEEKRCCYHCKLMQSKSHMGEDLIVEKVFGRLGPPAQQPRKTKFHPKRGKCGQGTNVFRERPEDDELEILNVILLQKNNLIAPKSVKKGDIILAAKPFVHVLTTSSRGIRCEACFEKRTLRCHCACKYAAYCSPTCLNNDKENHEDECFYIRKNKLNPTSDTLRFMMRFLFKMRNHGERVADLVPGLAKPRTFRDLLDHYDDINGSSRGALVKNYYEETLRFMGLEDAPDPDYFLECYGRMAINSFHILDEHQEAIGAALYLGPSVMDHSCIPNAAVSFEGTNMIVRTLIDRDEIDFSKVFISYIDLLDHKHHRREHLRKHYYFECLCERCQDPDFERSMFCVSCVQCSNAIFIGFGESRDELSPERCSNCDYEIDEHFLEKYVEVCSMVWNRINTHQMAMESAKLCLKLMVKSRFTPLHIYFIKTTEIAFENHLSLMEDPEFDVEENEELLETALFHGRNLLTGYSKYSQHHWSHEGLYLLKVAELEFVLGFNKDCTRHLQRAKEILTISLGKVAASTQLARIDTLLALL</sequence>
<dbReference type="PROSITE" id="PS01360">
    <property type="entry name" value="ZF_MYND_1"/>
    <property type="match status" value="1"/>
</dbReference>
<dbReference type="OMA" id="YIEQQKW"/>
<evidence type="ECO:0000259" key="6">
    <source>
        <dbReference type="PROSITE" id="PS50865"/>
    </source>
</evidence>
<evidence type="ECO:0000256" key="5">
    <source>
        <dbReference type="SAM" id="MobiDB-lite"/>
    </source>
</evidence>
<keyword evidence="2 4" id="KW-0863">Zinc-finger</keyword>
<gene>
    <name evidence="7" type="ORF">TCAL_06165</name>
</gene>
<dbReference type="SUPFAM" id="SSF82199">
    <property type="entry name" value="SET domain"/>
    <property type="match status" value="1"/>
</dbReference>
<feature type="region of interest" description="Disordered" evidence="5">
    <location>
        <begin position="79"/>
        <end position="101"/>
    </location>
</feature>
<dbReference type="Gene3D" id="2.170.270.10">
    <property type="entry name" value="SET domain"/>
    <property type="match status" value="1"/>
</dbReference>
<dbReference type="PANTHER" id="PTHR12197:SF251">
    <property type="entry name" value="EG:BACR7C10.4 PROTEIN"/>
    <property type="match status" value="1"/>
</dbReference>
<feature type="domain" description="MYND-type" evidence="6">
    <location>
        <begin position="155"/>
        <end position="192"/>
    </location>
</feature>
<dbReference type="InterPro" id="IPR002893">
    <property type="entry name" value="Znf_MYND"/>
</dbReference>
<dbReference type="InterPro" id="IPR050869">
    <property type="entry name" value="H3K4_H4K5_MeTrfase"/>
</dbReference>
<feature type="compositionally biased region" description="Basic residues" evidence="5">
    <location>
        <begin position="84"/>
        <end position="94"/>
    </location>
</feature>
<dbReference type="EMBL" id="VCGU01000003">
    <property type="protein sequence ID" value="TRY77891.1"/>
    <property type="molecule type" value="Genomic_DNA"/>
</dbReference>
<feature type="region of interest" description="Disordered" evidence="5">
    <location>
        <begin position="1"/>
        <end position="44"/>
    </location>
</feature>
<dbReference type="GO" id="GO:0005634">
    <property type="term" value="C:nucleus"/>
    <property type="evidence" value="ECO:0007669"/>
    <property type="project" value="TreeGrafter"/>
</dbReference>
<dbReference type="STRING" id="6832.A0A553PJM8"/>
<dbReference type="PANTHER" id="PTHR12197">
    <property type="entry name" value="HISTONE-LYSINE N-METHYLTRANSFERASE SMYD"/>
    <property type="match status" value="1"/>
</dbReference>
<organism evidence="7 8">
    <name type="scientific">Tigriopus californicus</name>
    <name type="common">Marine copepod</name>
    <dbReference type="NCBI Taxonomy" id="6832"/>
    <lineage>
        <taxon>Eukaryota</taxon>
        <taxon>Metazoa</taxon>
        <taxon>Ecdysozoa</taxon>
        <taxon>Arthropoda</taxon>
        <taxon>Crustacea</taxon>
        <taxon>Multicrustacea</taxon>
        <taxon>Hexanauplia</taxon>
        <taxon>Copepoda</taxon>
        <taxon>Harpacticoida</taxon>
        <taxon>Harpacticidae</taxon>
        <taxon>Tigriopus</taxon>
    </lineage>
</organism>
<protein>
    <recommendedName>
        <fullName evidence="6">MYND-type domain-containing protein</fullName>
    </recommendedName>
</protein>
<evidence type="ECO:0000313" key="8">
    <source>
        <dbReference type="Proteomes" id="UP000318571"/>
    </source>
</evidence>
<keyword evidence="1" id="KW-0479">Metal-binding</keyword>
<reference evidence="7 8" key="1">
    <citation type="journal article" date="2018" name="Nat. Ecol. Evol.">
        <title>Genomic signatures of mitonuclear coevolution across populations of Tigriopus californicus.</title>
        <authorList>
            <person name="Barreto F.S."/>
            <person name="Watson E.T."/>
            <person name="Lima T.G."/>
            <person name="Willett C.S."/>
            <person name="Edmands S."/>
            <person name="Li W."/>
            <person name="Burton R.S."/>
        </authorList>
    </citation>
    <scope>NUCLEOTIDE SEQUENCE [LARGE SCALE GENOMIC DNA]</scope>
    <source>
        <strain evidence="7 8">San Diego</strain>
    </source>
</reference>
<evidence type="ECO:0000256" key="2">
    <source>
        <dbReference type="ARBA" id="ARBA00022771"/>
    </source>
</evidence>
<dbReference type="AlphaFoldDB" id="A0A553PJM8"/>
<dbReference type="Gene3D" id="1.10.220.160">
    <property type="match status" value="1"/>
</dbReference>
<proteinExistence type="predicted"/>
<name>A0A553PJM8_TIGCA</name>
<dbReference type="Gene3D" id="6.10.140.2220">
    <property type="match status" value="1"/>
</dbReference>
<accession>A0A553PJM8</accession>
<dbReference type="GO" id="GO:0008270">
    <property type="term" value="F:zinc ion binding"/>
    <property type="evidence" value="ECO:0007669"/>
    <property type="project" value="UniProtKB-KW"/>
</dbReference>
<evidence type="ECO:0000313" key="7">
    <source>
        <dbReference type="EMBL" id="TRY77891.1"/>
    </source>
</evidence>
<dbReference type="OrthoDB" id="265717at2759"/>
<evidence type="ECO:0000256" key="3">
    <source>
        <dbReference type="ARBA" id="ARBA00022833"/>
    </source>
</evidence>
<evidence type="ECO:0000256" key="4">
    <source>
        <dbReference type="PROSITE-ProRule" id="PRU00134"/>
    </source>
</evidence>